<protein>
    <submittedName>
        <fullName evidence="2">Uncharacterized protein</fullName>
    </submittedName>
</protein>
<feature type="region of interest" description="Disordered" evidence="1">
    <location>
        <begin position="1"/>
        <end position="73"/>
    </location>
</feature>
<reference evidence="2" key="1">
    <citation type="submission" date="2013-08" db="EMBL/GenBank/DDBJ databases">
        <authorList>
            <person name="Durkin A.S."/>
            <person name="Haft D.R."/>
            <person name="McCorrison J."/>
            <person name="Torralba M."/>
            <person name="Gillis M."/>
            <person name="Haft D.H."/>
            <person name="Methe B."/>
            <person name="Sutton G."/>
            <person name="Nelson K.E."/>
        </authorList>
    </citation>
    <scope>NUCLEOTIDE SEQUENCE [LARGE SCALE GENOMIC DNA]</scope>
    <source>
        <strain evidence="2">F0233</strain>
    </source>
</reference>
<gene>
    <name evidence="2" type="ORF">HMPREF0682_0862</name>
</gene>
<feature type="compositionally biased region" description="Basic and acidic residues" evidence="1">
    <location>
        <begin position="43"/>
        <end position="53"/>
    </location>
</feature>
<sequence>MTRGCSSLDLLRTGPTGLRRLTSSGRGRGPDERYAPPNGLRRAPGEPDDRRTAAEPGSGTTADARGRRRENIA</sequence>
<comment type="caution">
    <text evidence="2">The sequence shown here is derived from an EMBL/GenBank/DDBJ whole genome shotgun (WGS) entry which is preliminary data.</text>
</comment>
<evidence type="ECO:0000313" key="2">
    <source>
        <dbReference type="EMBL" id="ERK52032.1"/>
    </source>
</evidence>
<proteinExistence type="predicted"/>
<dbReference type="EMBL" id="ACVN02000265">
    <property type="protein sequence ID" value="ERK52032.1"/>
    <property type="molecule type" value="Genomic_DNA"/>
</dbReference>
<feature type="compositionally biased region" description="Low complexity" evidence="1">
    <location>
        <begin position="8"/>
        <end position="25"/>
    </location>
</feature>
<name>U2RMU9_9ACTN</name>
<organism evidence="2 3">
    <name type="scientific">Propionibacterium acidifaciens F0233</name>
    <dbReference type="NCBI Taxonomy" id="553198"/>
    <lineage>
        <taxon>Bacteria</taxon>
        <taxon>Bacillati</taxon>
        <taxon>Actinomycetota</taxon>
        <taxon>Actinomycetes</taxon>
        <taxon>Propionibacteriales</taxon>
        <taxon>Propionibacteriaceae</taxon>
        <taxon>Propionibacterium</taxon>
    </lineage>
</organism>
<dbReference type="Proteomes" id="UP000017052">
    <property type="component" value="Unassembled WGS sequence"/>
</dbReference>
<keyword evidence="3" id="KW-1185">Reference proteome</keyword>
<dbReference type="AlphaFoldDB" id="U2RMU9"/>
<evidence type="ECO:0000313" key="3">
    <source>
        <dbReference type="Proteomes" id="UP000017052"/>
    </source>
</evidence>
<evidence type="ECO:0000256" key="1">
    <source>
        <dbReference type="SAM" id="MobiDB-lite"/>
    </source>
</evidence>
<accession>U2RMU9</accession>